<evidence type="ECO:0000259" key="14">
    <source>
        <dbReference type="Pfam" id="PF21223"/>
    </source>
</evidence>
<keyword evidence="5" id="KW-0031">Aminopeptidase</keyword>
<dbReference type="GO" id="GO:0004252">
    <property type="term" value="F:serine-type endopeptidase activity"/>
    <property type="evidence" value="ECO:0007669"/>
    <property type="project" value="UniProtKB-UniRule"/>
</dbReference>
<dbReference type="InterPro" id="IPR015500">
    <property type="entry name" value="Peptidase_S8_subtilisin-rel"/>
</dbReference>
<feature type="domain" description="Tripeptidyl-peptidase II first Ig-like" evidence="14">
    <location>
        <begin position="530"/>
        <end position="643"/>
    </location>
</feature>
<gene>
    <name evidence="16" type="ORF">V9T40_014069</name>
</gene>
<dbReference type="InterPro" id="IPR022232">
    <property type="entry name" value="TPPII_C_art"/>
</dbReference>
<evidence type="ECO:0000256" key="2">
    <source>
        <dbReference type="ARBA" id="ARBA00011073"/>
    </source>
</evidence>
<dbReference type="PROSITE" id="PS51892">
    <property type="entry name" value="SUBTILASE"/>
    <property type="match status" value="1"/>
</dbReference>
<evidence type="ECO:0000313" key="17">
    <source>
        <dbReference type="Proteomes" id="UP001367676"/>
    </source>
</evidence>
<dbReference type="GO" id="GO:0006508">
    <property type="term" value="P:proteolysis"/>
    <property type="evidence" value="ECO:0007669"/>
    <property type="project" value="UniProtKB-KW"/>
</dbReference>
<feature type="active site" description="Charge relay system" evidence="10">
    <location>
        <position position="42"/>
    </location>
</feature>
<proteinExistence type="inferred from homology"/>
<dbReference type="SUPFAM" id="SSF52743">
    <property type="entry name" value="Subtilisin-like"/>
    <property type="match status" value="1"/>
</dbReference>
<dbReference type="InterPro" id="IPR048383">
    <property type="entry name" value="TPPII_Ig-like-1"/>
</dbReference>
<evidence type="ECO:0000256" key="7">
    <source>
        <dbReference type="ARBA" id="ARBA00022801"/>
    </source>
</evidence>
<dbReference type="PANTHER" id="PTHR43806">
    <property type="entry name" value="PEPTIDASE S8"/>
    <property type="match status" value="1"/>
</dbReference>
<evidence type="ECO:0000256" key="4">
    <source>
        <dbReference type="ARBA" id="ARBA00020244"/>
    </source>
</evidence>
<dbReference type="EC" id="3.4.14.10" evidence="3"/>
<evidence type="ECO:0000256" key="8">
    <source>
        <dbReference type="ARBA" id="ARBA00022825"/>
    </source>
</evidence>
<evidence type="ECO:0000259" key="11">
    <source>
        <dbReference type="Pfam" id="PF00082"/>
    </source>
</evidence>
<keyword evidence="17" id="KW-1185">Reference proteome</keyword>
<dbReference type="InterPro" id="IPR000209">
    <property type="entry name" value="Peptidase_S8/S53_dom"/>
</dbReference>
<dbReference type="Pfam" id="PF21223">
    <property type="entry name" value="TPPII_Ig-like-1"/>
    <property type="match status" value="1"/>
</dbReference>
<dbReference type="Gene3D" id="1.25.40.710">
    <property type="match status" value="1"/>
</dbReference>
<accession>A0AAN9Y1S7</accession>
<reference evidence="16 17" key="1">
    <citation type="submission" date="2024-03" db="EMBL/GenBank/DDBJ databases">
        <title>Adaptation during the transition from Ophiocordyceps entomopathogen to insect associate is accompanied by gene loss and intensified selection.</title>
        <authorList>
            <person name="Ward C.M."/>
            <person name="Onetto C.A."/>
            <person name="Borneman A.R."/>
        </authorList>
    </citation>
    <scope>NUCLEOTIDE SEQUENCE [LARGE SCALE GENOMIC DNA]</scope>
    <source>
        <strain evidence="16">AWRI1</strain>
        <tissue evidence="16">Single Adult Female</tissue>
    </source>
</reference>
<evidence type="ECO:0000259" key="13">
    <source>
        <dbReference type="Pfam" id="PF12583"/>
    </source>
</evidence>
<keyword evidence="6 10" id="KW-0645">Protease</keyword>
<keyword evidence="7 10" id="KW-0378">Hydrolase</keyword>
<dbReference type="InterPro" id="IPR048384">
    <property type="entry name" value="TPPII_GBD"/>
</dbReference>
<dbReference type="GO" id="GO:0005829">
    <property type="term" value="C:cytosol"/>
    <property type="evidence" value="ECO:0007669"/>
    <property type="project" value="TreeGrafter"/>
</dbReference>
<dbReference type="FunFam" id="3.40.50.200:FF:000003">
    <property type="entry name" value="Tripeptidyl peptidase 2"/>
    <property type="match status" value="1"/>
</dbReference>
<feature type="domain" description="Peptidase S8/S53" evidence="11">
    <location>
        <begin position="33"/>
        <end position="494"/>
    </location>
</feature>
<dbReference type="InterPro" id="IPR036852">
    <property type="entry name" value="Peptidase_S8/S53_dom_sf"/>
</dbReference>
<evidence type="ECO:0000256" key="1">
    <source>
        <dbReference type="ARBA" id="ARBA00001910"/>
    </source>
</evidence>
<sequence>MSIPEAEFPVSALLPKKETGVSNFLAKYPEYDGRGVVIAIFDSGVDPNAPGLRLTSDGQPKIIGLYDCTGAGDIDTSTVVKAVNGEIKGLSGRTLKIPDSWKNPTGDFHIGLRSGFDILNKVVKDRVETRRKETLWDDAQRATHAGCLKAFQEYSKELESKKEFKRPEKLQKEELESQVEALTTLEKKYSDPGPIFDFVLFHDGQQWWAVMDTSERGDLKSCTLLTEFSLNPKSYSMFSVDSSYTYSFNVYDEGNILEIVVSVSNHGTHVAAIAAANFPEDPSKNGIAPGAQIISLTIGDNRLQGMETGAALTRAMVRVMNSSKTGKKIHVINMSYGETAHHNNSGRVTELMSEVVDKYGVVFVSSAGNAGPCLFTVGTPPYIPINNIIGVGAAVSPDMMVAEYSIREKLPSTLYSWSSRGPAMDGDRGVSICAPGGAITSVPSYLLKNCELMNGTSMAAPHVSGAIAILLSALLHRNISYTPYFIKRAIENSAHFCESFDYFAQGRGLLQVEKTFEYLVNYFGEKDCQVRFNVKCADNGGKGFVICNNKIIDSSVTVEPVFANEKEIDPQIKIDFTMNLVLTCNVSWIYIPKYLALANNCRSFNVRIDPTSLPTGAYGTSIQAYDTSKLDKGPVFQIEVTVIKPIILDHKQSQTELSFDDVLFGPNTMKRHFIKVPKDVTWAAFNMNVISSSSEAITGRFVLQTLQIVPQRSSNTYKTHKTFSVYDKIETFVFQVKENIILEMNLVKFWSSLGEMRVNYKISFGGCRPSKKELVMHHSEGLFPLELYPTLQTEEIRVAASLKNSVTVLKPSESTISPLSSERDRIPPARIIYQLLLTYQFHLKNSTEITITSPWVSNYLYESDYESQLWMVFDHNKKLMAVGDAFPDRYCVKLEKGDYTVRQQIRQDRKDLLEKLNDTCILLSQKLSNSICLDAYSCSTNATCGKKLKSETLFGHSETGMPIYIAPIATDKLPKTITVGQYLLGTISFSNDPLARKVDYYTLKYILSEIPKKPSKAADSSEKTKEEEFEETYKEFMTSWITKYDSNDQAACKLYEKLTSKAGDHCAIHVAMLQNLEPETTRYLPGFQKGEPSREYLLKVISIAQSAIDEVNQVELLAFIGTKSDVQTEIASKDKHRFMLQKNALIEAIGRKGCAMCQYYLLFNEIDNEVDQKNKNIEMQHIDTLWLTLLKYVDPFDVKGTHNFALWHSVAFSQYGRLVKLLMKMTDDKNTYEYDWCLKWAFDKLNWKHCSMLYDNKLLVNYPREFRPF</sequence>
<dbReference type="EMBL" id="JBBCAQ010000033">
    <property type="protein sequence ID" value="KAK7582624.1"/>
    <property type="molecule type" value="Genomic_DNA"/>
</dbReference>
<evidence type="ECO:0000313" key="16">
    <source>
        <dbReference type="EMBL" id="KAK7582624.1"/>
    </source>
</evidence>
<protein>
    <recommendedName>
        <fullName evidence="4">Tripeptidyl-peptidase 2</fullName>
        <ecNumber evidence="3">3.4.14.10</ecNumber>
    </recommendedName>
    <alternativeName>
        <fullName evidence="9">Tripeptidyl aminopeptidase</fullName>
    </alternativeName>
</protein>
<evidence type="ECO:0000256" key="10">
    <source>
        <dbReference type="PROSITE-ProRule" id="PRU01240"/>
    </source>
</evidence>
<dbReference type="Gene3D" id="2.60.40.3170">
    <property type="match status" value="1"/>
</dbReference>
<feature type="domain" description="Tripeptidyl-peptidase II galactose-binding" evidence="15">
    <location>
        <begin position="664"/>
        <end position="754"/>
    </location>
</feature>
<comment type="catalytic activity">
    <reaction evidence="1">
        <text>Release of an N-terminal tripeptide from a polypeptide.</text>
        <dbReference type="EC" id="3.4.14.10"/>
    </reaction>
</comment>
<dbReference type="InterPro" id="IPR023828">
    <property type="entry name" value="Peptidase_S8_Ser-AS"/>
</dbReference>
<dbReference type="InterPro" id="IPR022229">
    <property type="entry name" value="TPPII_Ig-like-2"/>
</dbReference>
<evidence type="ECO:0000256" key="9">
    <source>
        <dbReference type="ARBA" id="ARBA00032232"/>
    </source>
</evidence>
<feature type="active site" description="Charge relay system" evidence="10">
    <location>
        <position position="457"/>
    </location>
</feature>
<dbReference type="PROSITE" id="PS00138">
    <property type="entry name" value="SUBTILASE_SER"/>
    <property type="match status" value="1"/>
</dbReference>
<feature type="domain" description="Tripeptidyl peptidase II C-terminal" evidence="13">
    <location>
        <begin position="1019"/>
        <end position="1082"/>
    </location>
</feature>
<evidence type="ECO:0000256" key="5">
    <source>
        <dbReference type="ARBA" id="ARBA00022438"/>
    </source>
</evidence>
<feature type="domain" description="Tripeptidyl peptidase II second Ig-like" evidence="12">
    <location>
        <begin position="790"/>
        <end position="977"/>
    </location>
</feature>
<organism evidence="16 17">
    <name type="scientific">Parthenolecanium corni</name>
    <dbReference type="NCBI Taxonomy" id="536013"/>
    <lineage>
        <taxon>Eukaryota</taxon>
        <taxon>Metazoa</taxon>
        <taxon>Ecdysozoa</taxon>
        <taxon>Arthropoda</taxon>
        <taxon>Hexapoda</taxon>
        <taxon>Insecta</taxon>
        <taxon>Pterygota</taxon>
        <taxon>Neoptera</taxon>
        <taxon>Paraneoptera</taxon>
        <taxon>Hemiptera</taxon>
        <taxon>Sternorrhyncha</taxon>
        <taxon>Coccoidea</taxon>
        <taxon>Coccidae</taxon>
        <taxon>Parthenolecanium</taxon>
    </lineage>
</organism>
<evidence type="ECO:0000256" key="6">
    <source>
        <dbReference type="ARBA" id="ARBA00022670"/>
    </source>
</evidence>
<name>A0AAN9Y1S7_9HEMI</name>
<dbReference type="InterPro" id="IPR034051">
    <property type="entry name" value="TPP_II_domain"/>
</dbReference>
<dbReference type="Proteomes" id="UP001367676">
    <property type="component" value="Unassembled WGS sequence"/>
</dbReference>
<dbReference type="InterPro" id="IPR046939">
    <property type="entry name" value="TPPII_C_sf"/>
</dbReference>
<dbReference type="Gene3D" id="3.40.50.200">
    <property type="entry name" value="Peptidase S8/S53 domain"/>
    <property type="match status" value="2"/>
</dbReference>
<feature type="active site" description="Charge relay system" evidence="10">
    <location>
        <position position="266"/>
    </location>
</feature>
<dbReference type="PANTHER" id="PTHR43806:SF14">
    <property type="entry name" value="TRIPEPTIDYL-PEPTIDASE 2"/>
    <property type="match status" value="1"/>
</dbReference>
<dbReference type="InterPro" id="IPR046940">
    <property type="entry name" value="TPPII_Ig-like_sf"/>
</dbReference>
<dbReference type="InterPro" id="IPR050131">
    <property type="entry name" value="Peptidase_S8_subtilisin-like"/>
</dbReference>
<evidence type="ECO:0000259" key="15">
    <source>
        <dbReference type="Pfam" id="PF21316"/>
    </source>
</evidence>
<dbReference type="GO" id="GO:0004177">
    <property type="term" value="F:aminopeptidase activity"/>
    <property type="evidence" value="ECO:0007669"/>
    <property type="project" value="UniProtKB-KW"/>
</dbReference>
<dbReference type="Pfam" id="PF00082">
    <property type="entry name" value="Peptidase_S8"/>
    <property type="match status" value="1"/>
</dbReference>
<dbReference type="AlphaFoldDB" id="A0AAN9Y1S7"/>
<dbReference type="Gene3D" id="6.10.250.3080">
    <property type="match status" value="1"/>
</dbReference>
<dbReference type="PRINTS" id="PR00723">
    <property type="entry name" value="SUBTILISIN"/>
</dbReference>
<dbReference type="CDD" id="cd04857">
    <property type="entry name" value="Peptidases_S8_Tripeptidyl_Aminopeptidase_II"/>
    <property type="match status" value="1"/>
</dbReference>
<dbReference type="Pfam" id="PF21316">
    <property type="entry name" value="TPPII_GBD"/>
    <property type="match status" value="1"/>
</dbReference>
<dbReference type="GO" id="GO:0008240">
    <property type="term" value="F:tripeptidyl-peptidase activity"/>
    <property type="evidence" value="ECO:0007669"/>
    <property type="project" value="UniProtKB-EC"/>
</dbReference>
<dbReference type="Pfam" id="PF12580">
    <property type="entry name" value="TPPII"/>
    <property type="match status" value="1"/>
</dbReference>
<dbReference type="Pfam" id="PF12583">
    <property type="entry name" value="TPPII_C"/>
    <property type="match status" value="1"/>
</dbReference>
<evidence type="ECO:0000256" key="3">
    <source>
        <dbReference type="ARBA" id="ARBA00012462"/>
    </source>
</evidence>
<keyword evidence="8 10" id="KW-0720">Serine protease</keyword>
<comment type="caution">
    <text evidence="16">The sequence shown here is derived from an EMBL/GenBank/DDBJ whole genome shotgun (WGS) entry which is preliminary data.</text>
</comment>
<comment type="similarity">
    <text evidence="2 10">Belongs to the peptidase S8 family.</text>
</comment>
<evidence type="ECO:0000259" key="12">
    <source>
        <dbReference type="Pfam" id="PF12580"/>
    </source>
</evidence>